<reference evidence="4 5" key="1">
    <citation type="journal article" date="2015" name="Stand. Genomic Sci.">
        <title>Genomic Encyclopedia of Bacterial and Archaeal Type Strains, Phase III: the genomes of soil and plant-associated and newly described type strains.</title>
        <authorList>
            <person name="Whitman W.B."/>
            <person name="Woyke T."/>
            <person name="Klenk H.P."/>
            <person name="Zhou Y."/>
            <person name="Lilburn T.G."/>
            <person name="Beck B.J."/>
            <person name="De Vos P."/>
            <person name="Vandamme P."/>
            <person name="Eisen J.A."/>
            <person name="Garrity G."/>
            <person name="Hugenholtz P."/>
            <person name="Kyrpides N.C."/>
        </authorList>
    </citation>
    <scope>NUCLEOTIDE SEQUENCE [LARGE SCALE GENOMIC DNA]</scope>
    <source>
        <strain evidence="4 5">CGMCC 1.10948</strain>
    </source>
</reference>
<dbReference type="InterPro" id="IPR000182">
    <property type="entry name" value="GNAT_dom"/>
</dbReference>
<dbReference type="EMBL" id="VLLA01000020">
    <property type="protein sequence ID" value="TWI63161.1"/>
    <property type="molecule type" value="Genomic_DNA"/>
</dbReference>
<dbReference type="NCBIfam" id="NF002959">
    <property type="entry name" value="PRK03624.1"/>
    <property type="match status" value="1"/>
</dbReference>
<keyword evidence="2" id="KW-0012">Acyltransferase</keyword>
<accession>A0A562R286</accession>
<dbReference type="InterPro" id="IPR016181">
    <property type="entry name" value="Acyl_CoA_acyltransferase"/>
</dbReference>
<name>A0A562R286_9BRAD</name>
<dbReference type="AlphaFoldDB" id="A0A562R286"/>
<evidence type="ECO:0000256" key="1">
    <source>
        <dbReference type="ARBA" id="ARBA00022679"/>
    </source>
</evidence>
<dbReference type="Pfam" id="PF00583">
    <property type="entry name" value="Acetyltransf_1"/>
    <property type="match status" value="1"/>
</dbReference>
<dbReference type="PROSITE" id="PS51186">
    <property type="entry name" value="GNAT"/>
    <property type="match status" value="1"/>
</dbReference>
<dbReference type="PANTHER" id="PTHR43877:SF2">
    <property type="entry name" value="AMINOALKYLPHOSPHONATE N-ACETYLTRANSFERASE-RELATED"/>
    <property type="match status" value="1"/>
</dbReference>
<evidence type="ECO:0000313" key="4">
    <source>
        <dbReference type="EMBL" id="TWI63161.1"/>
    </source>
</evidence>
<evidence type="ECO:0000256" key="2">
    <source>
        <dbReference type="ARBA" id="ARBA00023315"/>
    </source>
</evidence>
<feature type="domain" description="N-acetyltransferase" evidence="3">
    <location>
        <begin position="5"/>
        <end position="157"/>
    </location>
</feature>
<dbReference type="CDD" id="cd04301">
    <property type="entry name" value="NAT_SF"/>
    <property type="match status" value="1"/>
</dbReference>
<keyword evidence="5" id="KW-1185">Reference proteome</keyword>
<organism evidence="4 5">
    <name type="scientific">Bradyrhizobium huanghuaihaiense</name>
    <dbReference type="NCBI Taxonomy" id="990078"/>
    <lineage>
        <taxon>Bacteria</taxon>
        <taxon>Pseudomonadati</taxon>
        <taxon>Pseudomonadota</taxon>
        <taxon>Alphaproteobacteria</taxon>
        <taxon>Hyphomicrobiales</taxon>
        <taxon>Nitrobacteraceae</taxon>
        <taxon>Bradyrhizobium</taxon>
    </lineage>
</organism>
<dbReference type="SUPFAM" id="SSF55729">
    <property type="entry name" value="Acyl-CoA N-acyltransferases (Nat)"/>
    <property type="match status" value="1"/>
</dbReference>
<comment type="caution">
    <text evidence="4">The sequence shown here is derived from an EMBL/GenBank/DDBJ whole genome shotgun (WGS) entry which is preliminary data.</text>
</comment>
<dbReference type="Proteomes" id="UP000316291">
    <property type="component" value="Unassembled WGS sequence"/>
</dbReference>
<protein>
    <recommendedName>
        <fullName evidence="3">N-acetyltransferase domain-containing protein</fullName>
    </recommendedName>
</protein>
<gene>
    <name evidence="4" type="ORF">IQ16_06217</name>
</gene>
<dbReference type="Gene3D" id="3.40.630.30">
    <property type="match status" value="1"/>
</dbReference>
<dbReference type="RefSeq" id="WP_244635936.1">
    <property type="nucleotide sequence ID" value="NZ_VLLA01000020.1"/>
</dbReference>
<dbReference type="InterPro" id="IPR050832">
    <property type="entry name" value="Bact_Acetyltransf"/>
</dbReference>
<dbReference type="PANTHER" id="PTHR43877">
    <property type="entry name" value="AMINOALKYLPHOSPHONATE N-ACETYLTRANSFERASE-RELATED-RELATED"/>
    <property type="match status" value="1"/>
</dbReference>
<sequence>MSVSLTIDAIKEADVEKVVALWQRCGLTRPWNDPHADIALARRRENSTVLVGREAGGIVATVMVGHDGHRGWVYYVAVDPDSQKRGYGRVVMAAAEDWLRAAGISKLQLLVRRENAQANAFRAGPGCLDSAPLDLSGFLPGYAERGALRFCRCVGRA</sequence>
<evidence type="ECO:0000313" key="5">
    <source>
        <dbReference type="Proteomes" id="UP000316291"/>
    </source>
</evidence>
<keyword evidence="1" id="KW-0808">Transferase</keyword>
<dbReference type="GO" id="GO:0016747">
    <property type="term" value="F:acyltransferase activity, transferring groups other than amino-acyl groups"/>
    <property type="evidence" value="ECO:0007669"/>
    <property type="project" value="InterPro"/>
</dbReference>
<proteinExistence type="predicted"/>
<evidence type="ECO:0000259" key="3">
    <source>
        <dbReference type="PROSITE" id="PS51186"/>
    </source>
</evidence>